<dbReference type="InterPro" id="IPR005195">
    <property type="entry name" value="Glyco_hydro_65_M"/>
</dbReference>
<evidence type="ECO:0000313" key="10">
    <source>
        <dbReference type="EMBL" id="SFE86990.1"/>
    </source>
</evidence>
<dbReference type="InterPro" id="IPR005194">
    <property type="entry name" value="Glyco_hydro_65_C"/>
</dbReference>
<dbReference type="STRING" id="1798228.SAMN05216574_106216"/>
<evidence type="ECO:0000256" key="5">
    <source>
        <dbReference type="PIRSR" id="PIRSR036289-50"/>
    </source>
</evidence>
<feature type="domain" description="Glycoside hydrolase family 65 N-terminal" evidence="9">
    <location>
        <begin position="8"/>
        <end position="262"/>
    </location>
</feature>
<dbReference type="InterPro" id="IPR005196">
    <property type="entry name" value="Glyco_hydro_65_N"/>
</dbReference>
<dbReference type="InterPro" id="IPR008928">
    <property type="entry name" value="6-hairpin_glycosidase_sf"/>
</dbReference>
<feature type="binding site" evidence="6">
    <location>
        <begin position="353"/>
        <end position="354"/>
    </location>
    <ligand>
        <name>substrate</name>
    </ligand>
</feature>
<dbReference type="InterPro" id="IPR012341">
    <property type="entry name" value="6hp_glycosidase-like_sf"/>
</dbReference>
<feature type="domain" description="Glycoside hydrolase family 65 C-terminal" evidence="8">
    <location>
        <begin position="722"/>
        <end position="786"/>
    </location>
</feature>
<dbReference type="AlphaFoldDB" id="A0A1I2E447"/>
<sequence>MNGWLLRYEGWDPAAEALRETLCALGNGRFATRAAAPERRAGDGSYPGTYVAGVFDRLTDEVDGHRISNESIVNLPDWQSLTFRVEDGPWLDLCALTVTGYVQELDLRRGVLTRRFRIEDPEGRRTRVAQRRLVSMSDPCLAALDCTVLAENWSGRLTVRSGLDGTVTNDGVARYRGLDGRHLSAVEPCVHDQLLTLTAETRQSRIRIGMAAQHRVLVEGTARPAVAVPVDEPGVAAVELALAMEPGRPATVEKLVSLWTSRDPGVGEPGEAAIDELDRAGTFADVLARHELAWDHLWFRCDVEIEGPARASLVLRLHVFHLLQTVSPHSVDLDAGIPARGLHGEAYRGHVFWDEMFVLPFLHLRLPEVARSMLLYRWRRLPQARAAARAAGHRGAMFPWQSGSTGREESQVLHLNPRSGRWLPDNSHLQRHIGLAVAYNTWRYYEATGDTDFLTEHGAELLLSIAAFWGDLATYDPVDDRFDICGVMGPDEYHDALPSRDEPGLDDNAYTNVMAAWALSRALECLEVLPPGRRHELLDTLDIRRADLERWQHVSRKLRLCWTDDGVLLQFRGYDELAEFDWAGYRARYGDISRLDRILEAEGDSTNRYKLSKQADVLMLFQLLTADELYALLDRLGYRHDRRTIPRTIAYYLERTSHGSTLSKVVHSWVLARADRRRAWDYFLEALESDIADVQGGTTGEGVHLGAMAGTVDLLERGFTGLETREDLLGFDPFLPDALRRMRFRLRYRRHTEIEVVIDHQTLTVGGTATRATVLPVRVRDKEFRLDPRGTLEVPLRHRRPD</sequence>
<dbReference type="Proteomes" id="UP000198589">
    <property type="component" value="Unassembled WGS sequence"/>
</dbReference>
<organism evidence="10 11">
    <name type="scientific">Blastococcus tunisiensis</name>
    <dbReference type="NCBI Taxonomy" id="1798228"/>
    <lineage>
        <taxon>Bacteria</taxon>
        <taxon>Bacillati</taxon>
        <taxon>Actinomycetota</taxon>
        <taxon>Actinomycetes</taxon>
        <taxon>Geodermatophilales</taxon>
        <taxon>Geodermatophilaceae</taxon>
        <taxon>Blastococcus</taxon>
    </lineage>
</organism>
<keyword evidence="10" id="KW-0378">Hydrolase</keyword>
<dbReference type="PIRSF" id="PIRSF036289">
    <property type="entry name" value="Glycosyl_hydrolase_malt_phosph"/>
    <property type="match status" value="1"/>
</dbReference>
<evidence type="ECO:0000259" key="9">
    <source>
        <dbReference type="Pfam" id="PF03636"/>
    </source>
</evidence>
<keyword evidence="2" id="KW-0328">Glycosyltransferase</keyword>
<comment type="similarity">
    <text evidence="1">Belongs to the glycosyl hydrolase 65 family.</text>
</comment>
<dbReference type="Pfam" id="PF03632">
    <property type="entry name" value="Glyco_hydro_65m"/>
    <property type="match status" value="1"/>
</dbReference>
<dbReference type="FunFam" id="1.50.10.10:FF:000053">
    <property type="entry name" value="Putative glycosyl hydrolase"/>
    <property type="match status" value="1"/>
</dbReference>
<dbReference type="GO" id="GO:0016757">
    <property type="term" value="F:glycosyltransferase activity"/>
    <property type="evidence" value="ECO:0007669"/>
    <property type="project" value="UniProtKB-KW"/>
</dbReference>
<keyword evidence="3" id="KW-0808">Transferase</keyword>
<keyword evidence="4" id="KW-0326">Glycosidase</keyword>
<dbReference type="InterPro" id="IPR017045">
    <property type="entry name" value="Malt_Pase/Glycosyl_Hdrlase"/>
</dbReference>
<evidence type="ECO:0000256" key="6">
    <source>
        <dbReference type="PIRSR" id="PIRSR036289-51"/>
    </source>
</evidence>
<proteinExistence type="inferred from homology"/>
<evidence type="ECO:0000256" key="1">
    <source>
        <dbReference type="ARBA" id="ARBA00006768"/>
    </source>
</evidence>
<evidence type="ECO:0000256" key="4">
    <source>
        <dbReference type="ARBA" id="ARBA00023295"/>
    </source>
</evidence>
<accession>A0A1I2E447</accession>
<dbReference type="EMBL" id="FOND01000006">
    <property type="protein sequence ID" value="SFE86990.1"/>
    <property type="molecule type" value="Genomic_DNA"/>
</dbReference>
<evidence type="ECO:0000256" key="2">
    <source>
        <dbReference type="ARBA" id="ARBA00022676"/>
    </source>
</evidence>
<dbReference type="InterPro" id="IPR037018">
    <property type="entry name" value="GH65_N"/>
</dbReference>
<dbReference type="Pfam" id="PF03636">
    <property type="entry name" value="Glyco_hydro_65N"/>
    <property type="match status" value="1"/>
</dbReference>
<dbReference type="GO" id="GO:0004553">
    <property type="term" value="F:hydrolase activity, hydrolyzing O-glycosyl compounds"/>
    <property type="evidence" value="ECO:0007669"/>
    <property type="project" value="TreeGrafter"/>
</dbReference>
<feature type="active site" description="Proton donor" evidence="5">
    <location>
        <position position="492"/>
    </location>
</feature>
<protein>
    <submittedName>
        <fullName evidence="10">Trehalose and maltose hydrolase (Possible phosphorylase)</fullName>
    </submittedName>
</protein>
<dbReference type="Pfam" id="PF03633">
    <property type="entry name" value="Glyco_hydro_65C"/>
    <property type="match status" value="1"/>
</dbReference>
<dbReference type="InterPro" id="IPR011013">
    <property type="entry name" value="Gal_mutarotase_sf_dom"/>
</dbReference>
<dbReference type="SUPFAM" id="SSF48208">
    <property type="entry name" value="Six-hairpin glycosidases"/>
    <property type="match status" value="1"/>
</dbReference>
<dbReference type="PANTHER" id="PTHR11051">
    <property type="entry name" value="GLYCOSYL HYDROLASE-RELATED"/>
    <property type="match status" value="1"/>
</dbReference>
<feature type="domain" description="Glycoside hydrolase family 65 central catalytic" evidence="7">
    <location>
        <begin position="316"/>
        <end position="712"/>
    </location>
</feature>
<dbReference type="GO" id="GO:0030246">
    <property type="term" value="F:carbohydrate binding"/>
    <property type="evidence" value="ECO:0007669"/>
    <property type="project" value="InterPro"/>
</dbReference>
<evidence type="ECO:0000256" key="3">
    <source>
        <dbReference type="ARBA" id="ARBA00022679"/>
    </source>
</evidence>
<dbReference type="SUPFAM" id="SSF74650">
    <property type="entry name" value="Galactose mutarotase-like"/>
    <property type="match status" value="1"/>
</dbReference>
<dbReference type="Gene3D" id="2.60.420.10">
    <property type="entry name" value="Maltose phosphorylase, domain 3"/>
    <property type="match status" value="1"/>
</dbReference>
<evidence type="ECO:0000259" key="8">
    <source>
        <dbReference type="Pfam" id="PF03633"/>
    </source>
</evidence>
<evidence type="ECO:0000313" key="11">
    <source>
        <dbReference type="Proteomes" id="UP000198589"/>
    </source>
</evidence>
<dbReference type="PANTHER" id="PTHR11051:SF8">
    <property type="entry name" value="PROTEIN-GLUCOSYLGALACTOSYLHYDROXYLYSINE GLUCOSIDASE"/>
    <property type="match status" value="1"/>
</dbReference>
<dbReference type="GO" id="GO:0005975">
    <property type="term" value="P:carbohydrate metabolic process"/>
    <property type="evidence" value="ECO:0007669"/>
    <property type="project" value="InterPro"/>
</dbReference>
<dbReference type="Gene3D" id="1.50.10.10">
    <property type="match status" value="1"/>
</dbReference>
<feature type="binding site" evidence="6">
    <location>
        <begin position="613"/>
        <end position="614"/>
    </location>
    <ligand>
        <name>substrate</name>
    </ligand>
</feature>
<dbReference type="OrthoDB" id="9816160at2"/>
<keyword evidence="11" id="KW-1185">Reference proteome</keyword>
<dbReference type="Gene3D" id="2.70.98.40">
    <property type="entry name" value="Glycoside hydrolase, family 65, N-terminal domain"/>
    <property type="match status" value="1"/>
</dbReference>
<gene>
    <name evidence="10" type="ORF">SAMN05216574_106216</name>
</gene>
<evidence type="ECO:0000259" key="7">
    <source>
        <dbReference type="Pfam" id="PF03632"/>
    </source>
</evidence>
<name>A0A1I2E447_9ACTN</name>
<reference evidence="11" key="1">
    <citation type="submission" date="2016-10" db="EMBL/GenBank/DDBJ databases">
        <authorList>
            <person name="Varghese N."/>
            <person name="Submissions S."/>
        </authorList>
    </citation>
    <scope>NUCLEOTIDE SEQUENCE [LARGE SCALE GENOMIC DNA]</scope>
    <source>
        <strain evidence="11">DSM 46838</strain>
    </source>
</reference>